<dbReference type="Pfam" id="PF01451">
    <property type="entry name" value="LMWPc"/>
    <property type="match status" value="1"/>
</dbReference>
<evidence type="ECO:0000256" key="1">
    <source>
        <dbReference type="ARBA" id="ARBA00011063"/>
    </source>
</evidence>
<dbReference type="CDD" id="cd16343">
    <property type="entry name" value="LMWPTP"/>
    <property type="match status" value="1"/>
</dbReference>
<dbReference type="SMART" id="SM00226">
    <property type="entry name" value="LMWPc"/>
    <property type="match status" value="1"/>
</dbReference>
<feature type="active site" evidence="4">
    <location>
        <position position="29"/>
    </location>
</feature>
<dbReference type="VEuPathDB" id="FungiDB:I7I51_05792"/>
<dbReference type="InterPro" id="IPR050438">
    <property type="entry name" value="LMW_PTPase"/>
</dbReference>
<protein>
    <submittedName>
        <fullName evidence="6">Phosphotyrosine protein phosphatase</fullName>
    </submittedName>
</protein>
<dbReference type="Proteomes" id="UP000663671">
    <property type="component" value="Chromosome 4"/>
</dbReference>
<dbReference type="Gene3D" id="3.40.50.2300">
    <property type="match status" value="1"/>
</dbReference>
<name>A0A8A1M5Q2_AJECA</name>
<dbReference type="PANTHER" id="PTHR11717:SF7">
    <property type="entry name" value="LOW MOLECULAR WEIGHT PHOSPHOTYROSINE PROTEIN PHOSPHATASE"/>
    <property type="match status" value="1"/>
</dbReference>
<dbReference type="PANTHER" id="PTHR11717">
    <property type="entry name" value="LOW MOLECULAR WEIGHT PROTEIN TYROSINE PHOSPHATASE"/>
    <property type="match status" value="1"/>
</dbReference>
<feature type="active site" description="Nucleophile" evidence="4">
    <location>
        <position position="23"/>
    </location>
</feature>
<accession>A0A8A1M5Q2</accession>
<dbReference type="PRINTS" id="PR00719">
    <property type="entry name" value="LMWPTPASE"/>
</dbReference>
<feature type="domain" description="Phosphotyrosine protein phosphatase I" evidence="5">
    <location>
        <begin position="17"/>
        <end position="199"/>
    </location>
</feature>
<reference evidence="6" key="1">
    <citation type="submission" date="2021-01" db="EMBL/GenBank/DDBJ databases">
        <title>Chromosome-level genome assembly of a human fungal pathogen reveals clustering of transcriptionally co-regulated genes.</title>
        <authorList>
            <person name="Voorhies M."/>
            <person name="Cohen S."/>
            <person name="Shea T.P."/>
            <person name="Petrus S."/>
            <person name="Munoz J.F."/>
            <person name="Poplawski S."/>
            <person name="Goldman W.E."/>
            <person name="Michael T."/>
            <person name="Cuomo C.A."/>
            <person name="Sil A."/>
            <person name="Beyhan S."/>
        </authorList>
    </citation>
    <scope>NUCLEOTIDE SEQUENCE</scope>
    <source>
        <strain evidence="6">WU24</strain>
    </source>
</reference>
<keyword evidence="2" id="KW-0378">Hydrolase</keyword>
<proteinExistence type="inferred from homology"/>
<gene>
    <name evidence="6" type="ORF">I7I51_05792</name>
</gene>
<dbReference type="InterPro" id="IPR036196">
    <property type="entry name" value="Ptyr_pPase_sf"/>
</dbReference>
<feature type="active site" description="Proton donor" evidence="4">
    <location>
        <position position="173"/>
    </location>
</feature>
<dbReference type="SUPFAM" id="SSF52788">
    <property type="entry name" value="Phosphotyrosine protein phosphatases I"/>
    <property type="match status" value="1"/>
</dbReference>
<dbReference type="EMBL" id="CP069110">
    <property type="protein sequence ID" value="QSS60985.1"/>
    <property type="molecule type" value="Genomic_DNA"/>
</dbReference>
<evidence type="ECO:0000256" key="3">
    <source>
        <dbReference type="ARBA" id="ARBA00022912"/>
    </source>
</evidence>
<evidence type="ECO:0000259" key="5">
    <source>
        <dbReference type="SMART" id="SM00226"/>
    </source>
</evidence>
<sequence length="212" mass="22888">MAATNPTTANPAEPKPISVLFVCLGNICRSPMAEAIFRHQITTTAAPPELAFSTIDSAGTGAYHTNSPPDPRTMSTLRNHGITTYTHAARKIKKQDFFAFDYILAMDSENLENLAYERRRAVRGDKQSGQDDAEAEAAGAGAGAKIAEVRLIGDFSSDGSVTARPGEGEVVGDPYYGGKEGFEVIYAQLVRLCQGFLKFLAREAKRRARGLD</sequence>
<organism evidence="6 7">
    <name type="scientific">Ajellomyces capsulatus</name>
    <name type="common">Darling's disease fungus</name>
    <name type="synonym">Histoplasma capsulatum</name>
    <dbReference type="NCBI Taxonomy" id="5037"/>
    <lineage>
        <taxon>Eukaryota</taxon>
        <taxon>Fungi</taxon>
        <taxon>Dikarya</taxon>
        <taxon>Ascomycota</taxon>
        <taxon>Pezizomycotina</taxon>
        <taxon>Eurotiomycetes</taxon>
        <taxon>Eurotiomycetidae</taxon>
        <taxon>Onygenales</taxon>
        <taxon>Ajellomycetaceae</taxon>
        <taxon>Histoplasma</taxon>
    </lineage>
</organism>
<evidence type="ECO:0000256" key="4">
    <source>
        <dbReference type="PIRSR" id="PIRSR617867-1"/>
    </source>
</evidence>
<dbReference type="GO" id="GO:0004725">
    <property type="term" value="F:protein tyrosine phosphatase activity"/>
    <property type="evidence" value="ECO:0007669"/>
    <property type="project" value="InterPro"/>
</dbReference>
<keyword evidence="3" id="KW-0904">Protein phosphatase</keyword>
<evidence type="ECO:0000256" key="2">
    <source>
        <dbReference type="ARBA" id="ARBA00022801"/>
    </source>
</evidence>
<dbReference type="AlphaFoldDB" id="A0A8A1M5Q2"/>
<evidence type="ECO:0000313" key="7">
    <source>
        <dbReference type="Proteomes" id="UP000663671"/>
    </source>
</evidence>
<comment type="similarity">
    <text evidence="1">Belongs to the low molecular weight phosphotyrosine protein phosphatase family.</text>
</comment>
<dbReference type="OrthoDB" id="3388at2759"/>
<evidence type="ECO:0000313" key="6">
    <source>
        <dbReference type="EMBL" id="QSS60985.1"/>
    </source>
</evidence>
<dbReference type="InterPro" id="IPR023485">
    <property type="entry name" value="Ptyr_pPase"/>
</dbReference>
<dbReference type="InterPro" id="IPR017867">
    <property type="entry name" value="Tyr_phospatase_low_mol_wt"/>
</dbReference>